<evidence type="ECO:0000313" key="2">
    <source>
        <dbReference type="EMBL" id="PKD19267.1"/>
    </source>
</evidence>
<sequence>MTEVDLKTELENLYCPITGQRVLDPEQFQPSPAMVFLFLHSYRYFGHLQEDLEEKFSEEFKDEDKHGELYLKLTEEVLKDEPNYLWLTYGGPPFGFASMCFDMGYKNKE</sequence>
<name>A0A2N0TWZ0_9FLAO</name>
<dbReference type="Proteomes" id="UP000232533">
    <property type="component" value="Unassembled WGS sequence"/>
</dbReference>
<comment type="caution">
    <text evidence="2">The sequence shown here is derived from an EMBL/GenBank/DDBJ whole genome shotgun (WGS) entry which is preliminary data.</text>
</comment>
<dbReference type="EMBL" id="MJBR01000013">
    <property type="protein sequence ID" value="OEY72808.1"/>
    <property type="molecule type" value="Genomic_DNA"/>
</dbReference>
<dbReference type="Proteomes" id="UP000176009">
    <property type="component" value="Unassembled WGS sequence"/>
</dbReference>
<dbReference type="RefSeq" id="WP_070053935.1">
    <property type="nucleotide sequence ID" value="NZ_FVZF01000020.1"/>
</dbReference>
<gene>
    <name evidence="2" type="ORF">APR40_11205</name>
    <name evidence="1" type="ORF">BHS39_11225</name>
</gene>
<reference evidence="2 4" key="1">
    <citation type="submission" date="2015-10" db="EMBL/GenBank/DDBJ databases">
        <title>Draft genome sequence of Salegentibacter salinarum KCTC 12975.</title>
        <authorList>
            <person name="Lin W."/>
            <person name="Zheng Q."/>
        </authorList>
    </citation>
    <scope>NUCLEOTIDE SEQUENCE [LARGE SCALE GENOMIC DNA]</scope>
    <source>
        <strain evidence="2 4">KCTC 12974</strain>
    </source>
</reference>
<dbReference type="EMBL" id="LKTR01000016">
    <property type="protein sequence ID" value="PKD19267.1"/>
    <property type="molecule type" value="Genomic_DNA"/>
</dbReference>
<evidence type="ECO:0000313" key="1">
    <source>
        <dbReference type="EMBL" id="OEY72808.1"/>
    </source>
</evidence>
<dbReference type="AlphaFoldDB" id="A0A2N0TWZ0"/>
<dbReference type="OrthoDB" id="9985842at2"/>
<proteinExistence type="predicted"/>
<accession>A0A2N0TWZ0</accession>
<reference evidence="1 3" key="2">
    <citation type="submission" date="2016-09" db="EMBL/GenBank/DDBJ databases">
        <title>Genome Sequence of Salegentibacter salarius,Isolated from a Marine Solar Saltern of the Yellow Sea in South Korea.</title>
        <authorList>
            <person name="Zheng Q."/>
            <person name="Liu Y."/>
        </authorList>
    </citation>
    <scope>NUCLEOTIDE SEQUENCE [LARGE SCALE GENOMIC DNA]</scope>
    <source>
        <strain evidence="1 3">KCTC 12974</strain>
    </source>
</reference>
<protein>
    <submittedName>
        <fullName evidence="2">Uncharacterized protein</fullName>
    </submittedName>
</protein>
<evidence type="ECO:0000313" key="4">
    <source>
        <dbReference type="Proteomes" id="UP000232533"/>
    </source>
</evidence>
<organism evidence="2 4">
    <name type="scientific">Salegentibacter salarius</name>
    <dbReference type="NCBI Taxonomy" id="435906"/>
    <lineage>
        <taxon>Bacteria</taxon>
        <taxon>Pseudomonadati</taxon>
        <taxon>Bacteroidota</taxon>
        <taxon>Flavobacteriia</taxon>
        <taxon>Flavobacteriales</taxon>
        <taxon>Flavobacteriaceae</taxon>
        <taxon>Salegentibacter</taxon>
    </lineage>
</organism>
<keyword evidence="3" id="KW-1185">Reference proteome</keyword>
<evidence type="ECO:0000313" key="3">
    <source>
        <dbReference type="Proteomes" id="UP000176009"/>
    </source>
</evidence>